<evidence type="ECO:0000256" key="1">
    <source>
        <dbReference type="SAM" id="Phobius"/>
    </source>
</evidence>
<feature type="transmembrane region" description="Helical" evidence="1">
    <location>
        <begin position="138"/>
        <end position="154"/>
    </location>
</feature>
<dbReference type="InterPro" id="IPR050879">
    <property type="entry name" value="Acyltransferase_3"/>
</dbReference>
<dbReference type="STRING" id="95300.SAMN05216558_4867"/>
<keyword evidence="3" id="KW-0808">Transferase</keyword>
<keyword evidence="1" id="KW-0472">Membrane</keyword>
<dbReference type="Proteomes" id="UP000295254">
    <property type="component" value="Unassembled WGS sequence"/>
</dbReference>
<protein>
    <submittedName>
        <fullName evidence="3">Acyltransferase</fullName>
    </submittedName>
</protein>
<feature type="transmembrane region" description="Helical" evidence="1">
    <location>
        <begin position="109"/>
        <end position="132"/>
    </location>
</feature>
<feature type="domain" description="Acyltransferase 3" evidence="2">
    <location>
        <begin position="15"/>
        <end position="361"/>
    </location>
</feature>
<feature type="transmembrane region" description="Helical" evidence="1">
    <location>
        <begin position="12"/>
        <end position="32"/>
    </location>
</feature>
<proteinExistence type="predicted"/>
<dbReference type="EMBL" id="RRZK01000003">
    <property type="protein sequence ID" value="TDB67692.1"/>
    <property type="molecule type" value="Genomic_DNA"/>
</dbReference>
<reference evidence="4" key="1">
    <citation type="journal article" date="2019" name="bioRxiv">
        <title>Bacterially produced spermidine induces plant systemic susceptibility to pathogens.</title>
        <authorList>
            <person name="Melnyk R.A."/>
            <person name="Beskrovnaya P.A."/>
            <person name="Liu Z."/>
            <person name="Song Y."/>
            <person name="Haney C.H."/>
        </authorList>
    </citation>
    <scope>NUCLEOTIDE SEQUENCE [LARGE SCALE GENOMIC DNA]</scope>
    <source>
        <strain evidence="4">Dha-51</strain>
    </source>
</reference>
<evidence type="ECO:0000313" key="3">
    <source>
        <dbReference type="EMBL" id="TDB67692.1"/>
    </source>
</evidence>
<feature type="transmembrane region" description="Helical" evidence="1">
    <location>
        <begin position="78"/>
        <end position="97"/>
    </location>
</feature>
<dbReference type="Pfam" id="PF01757">
    <property type="entry name" value="Acyl_transf_3"/>
    <property type="match status" value="1"/>
</dbReference>
<name>A0A1H2PC48_PSEVA</name>
<feature type="transmembrane region" description="Helical" evidence="1">
    <location>
        <begin position="341"/>
        <end position="362"/>
    </location>
</feature>
<gene>
    <name evidence="3" type="ORF">EIY72_02820</name>
</gene>
<feature type="transmembrane region" description="Helical" evidence="1">
    <location>
        <begin position="251"/>
        <end position="270"/>
    </location>
</feature>
<evidence type="ECO:0000259" key="2">
    <source>
        <dbReference type="Pfam" id="PF01757"/>
    </source>
</evidence>
<keyword evidence="4" id="KW-1185">Reference proteome</keyword>
<dbReference type="GO" id="GO:0016747">
    <property type="term" value="F:acyltransferase activity, transferring groups other than amino-acyl groups"/>
    <property type="evidence" value="ECO:0007669"/>
    <property type="project" value="InterPro"/>
</dbReference>
<dbReference type="RefSeq" id="WP_093227674.1">
    <property type="nucleotide sequence ID" value="NZ_LT629803.1"/>
</dbReference>
<accession>A0A1H2PC48</accession>
<comment type="caution">
    <text evidence="3">The sequence shown here is derived from an EMBL/GenBank/DDBJ whole genome shotgun (WGS) entry which is preliminary data.</text>
</comment>
<keyword evidence="1" id="KW-1133">Transmembrane helix</keyword>
<organism evidence="3 4">
    <name type="scientific">Pseudomonas vancouverensis</name>
    <dbReference type="NCBI Taxonomy" id="95300"/>
    <lineage>
        <taxon>Bacteria</taxon>
        <taxon>Pseudomonadati</taxon>
        <taxon>Pseudomonadota</taxon>
        <taxon>Gammaproteobacteria</taxon>
        <taxon>Pseudomonadales</taxon>
        <taxon>Pseudomonadaceae</taxon>
        <taxon>Pseudomonas</taxon>
    </lineage>
</organism>
<feature type="transmembrane region" description="Helical" evidence="1">
    <location>
        <begin position="316"/>
        <end position="334"/>
    </location>
</feature>
<keyword evidence="3" id="KW-0012">Acyltransferase</keyword>
<dbReference type="PANTHER" id="PTHR23028">
    <property type="entry name" value="ACETYLTRANSFERASE"/>
    <property type="match status" value="1"/>
</dbReference>
<keyword evidence="1" id="KW-0812">Transmembrane</keyword>
<feature type="transmembrane region" description="Helical" evidence="1">
    <location>
        <begin position="223"/>
        <end position="245"/>
    </location>
</feature>
<feature type="transmembrane region" description="Helical" evidence="1">
    <location>
        <begin position="166"/>
        <end position="186"/>
    </location>
</feature>
<dbReference type="InterPro" id="IPR002656">
    <property type="entry name" value="Acyl_transf_3_dom"/>
</dbReference>
<dbReference type="AlphaFoldDB" id="A0A1H2PC48"/>
<sequence length="392" mass="43887">MSGDVQRQQNDKMWFLQFLRAVACLLIVYVHWLTFILNPGSVNEFVYQTKLPAYEASAGVITYATAVGKILPFDFREVYFGLALFFLISGFIIPVSLEKGSKVNYVVRRIARILPTAFVCTIITSLVMLAGIYVEGSSVAPFSVVAVLANALLVRDMLGQPFIDTAIWTLEIEVHFYIICFVISFFSGQKKAWVILSLPALFFLASLALTYSTGPYEIYRRYLNVIAINGSFLGVMFVGMALYNFSTGNWSVLKTAIMVFVLLVLNNLTLQNYASSTFTIIYANHVSAVLVFIRLMLLGDRVPYFKLMDKLAEISYPLYLLHGGCGYTIFYMVYKSTHNTSVSLFASFVAVSSLTYIVHWTIERPSTPVGKRVAGFFDRQAALRHKPDGAIA</sequence>
<evidence type="ECO:0000313" key="4">
    <source>
        <dbReference type="Proteomes" id="UP000295254"/>
    </source>
</evidence>
<feature type="transmembrane region" description="Helical" evidence="1">
    <location>
        <begin position="277"/>
        <end position="296"/>
    </location>
</feature>
<feature type="transmembrane region" description="Helical" evidence="1">
    <location>
        <begin position="192"/>
        <end position="211"/>
    </location>
</feature>
<dbReference type="OrthoDB" id="9767863at2"/>